<feature type="transmembrane region" description="Helical" evidence="8">
    <location>
        <begin position="332"/>
        <end position="358"/>
    </location>
</feature>
<feature type="compositionally biased region" description="Basic and acidic residues" evidence="7">
    <location>
        <begin position="526"/>
        <end position="568"/>
    </location>
</feature>
<feature type="transmembrane region" description="Helical" evidence="8">
    <location>
        <begin position="435"/>
        <end position="456"/>
    </location>
</feature>
<organism evidence="9 10">
    <name type="scientific">Saccoglossus kowalevskii</name>
    <name type="common">Acorn worm</name>
    <dbReference type="NCBI Taxonomy" id="10224"/>
    <lineage>
        <taxon>Eukaryota</taxon>
        <taxon>Metazoa</taxon>
        <taxon>Hemichordata</taxon>
        <taxon>Enteropneusta</taxon>
        <taxon>Harrimaniidae</taxon>
        <taxon>Saccoglossus</taxon>
    </lineage>
</organism>
<feature type="transmembrane region" description="Helical" evidence="8">
    <location>
        <begin position="163"/>
        <end position="183"/>
    </location>
</feature>
<dbReference type="InterPro" id="IPR038377">
    <property type="entry name" value="Na/Glc_symporter_sf"/>
</dbReference>
<evidence type="ECO:0000256" key="5">
    <source>
        <dbReference type="ARBA" id="ARBA00023136"/>
    </source>
</evidence>
<dbReference type="Gene3D" id="1.20.1730.10">
    <property type="entry name" value="Sodium/glucose cotransporter"/>
    <property type="match status" value="1"/>
</dbReference>
<comment type="subcellular location">
    <subcellularLocation>
        <location evidence="1">Membrane</location>
        <topology evidence="1">Multi-pass membrane protein</topology>
    </subcellularLocation>
</comment>
<feature type="transmembrane region" description="Helical" evidence="8">
    <location>
        <begin position="645"/>
        <end position="664"/>
    </location>
</feature>
<dbReference type="PROSITE" id="PS50283">
    <property type="entry name" value="NA_SOLUT_SYMP_3"/>
    <property type="match status" value="1"/>
</dbReference>
<feature type="transmembrane region" description="Helical" evidence="8">
    <location>
        <begin position="65"/>
        <end position="85"/>
    </location>
</feature>
<evidence type="ECO:0000256" key="2">
    <source>
        <dbReference type="ARBA" id="ARBA00006434"/>
    </source>
</evidence>
<feature type="transmembrane region" description="Helical" evidence="8">
    <location>
        <begin position="379"/>
        <end position="397"/>
    </location>
</feature>
<dbReference type="Pfam" id="PF00474">
    <property type="entry name" value="SSF"/>
    <property type="match status" value="1"/>
</dbReference>
<dbReference type="InterPro" id="IPR018212">
    <property type="entry name" value="Na/solute_symporter_CS"/>
</dbReference>
<keyword evidence="5 8" id="KW-0472">Membrane</keyword>
<evidence type="ECO:0000313" key="10">
    <source>
        <dbReference type="RefSeq" id="XP_006811722.1"/>
    </source>
</evidence>
<reference evidence="10" key="1">
    <citation type="submission" date="2025-08" db="UniProtKB">
        <authorList>
            <consortium name="RefSeq"/>
        </authorList>
    </citation>
    <scope>IDENTIFICATION</scope>
    <source>
        <tissue evidence="10">Testes</tissue>
    </source>
</reference>
<gene>
    <name evidence="10" type="primary">LOC100366791</name>
</gene>
<evidence type="ECO:0000256" key="1">
    <source>
        <dbReference type="ARBA" id="ARBA00004141"/>
    </source>
</evidence>
<evidence type="ECO:0000256" key="8">
    <source>
        <dbReference type="SAM" id="Phobius"/>
    </source>
</evidence>
<proteinExistence type="inferred from homology"/>
<dbReference type="PROSITE" id="PS00457">
    <property type="entry name" value="NA_SOLUT_SYMP_2"/>
    <property type="match status" value="1"/>
</dbReference>
<evidence type="ECO:0000256" key="6">
    <source>
        <dbReference type="RuleBase" id="RU362091"/>
    </source>
</evidence>
<evidence type="ECO:0000256" key="7">
    <source>
        <dbReference type="SAM" id="MobiDB-lite"/>
    </source>
</evidence>
<feature type="transmembrane region" description="Helical" evidence="8">
    <location>
        <begin position="131"/>
        <end position="156"/>
    </location>
</feature>
<dbReference type="RefSeq" id="XP_006811722.1">
    <property type="nucleotide sequence ID" value="XM_006811659.1"/>
</dbReference>
<feature type="transmembrane region" description="Helical" evidence="8">
    <location>
        <begin position="12"/>
        <end position="29"/>
    </location>
</feature>
<keyword evidence="3 8" id="KW-0812">Transmembrane</keyword>
<dbReference type="Proteomes" id="UP000694865">
    <property type="component" value="Unplaced"/>
</dbReference>
<feature type="transmembrane region" description="Helical" evidence="8">
    <location>
        <begin position="264"/>
        <end position="285"/>
    </location>
</feature>
<keyword evidence="4 8" id="KW-1133">Transmembrane helix</keyword>
<feature type="transmembrane region" description="Helical" evidence="8">
    <location>
        <begin position="403"/>
        <end position="428"/>
    </location>
</feature>
<sequence length="669" mass="74307">MKGRDRSNVAGYFLAGKNMIWFMVGGSLFSSNIGSEHFVGLAGSGAATGISVGAYELNAMYLLQLLGWVFLPVYIAGLCYTMPEYLSKRFGGRRIRVYYACLSLALYILVKISVDIYSASLFIEVTIGWNLYASVLLILGLTSIYVVTGGLAAVIYTDTVQTVLILIGAITLMIFSLVEVGGLEGLYHGYMAAVPNTTLSGLTPDCGYPRNDSFQMLHSADDDLMPWVGFFLGQTTASIWYWCADQVIVQRTLAAKNMSHAKGGTLMAGYLKILPTFLFVIPGMISRVLYTNAVACVLPESCEAICGNSISCSNIAYPLLVVNILPIGFRGLMLAVMLAALMSSLSSICNSASTLFTLDIWSTFRNSPSEKEKMIVGRILVFVLLLVSILWIPVVQATQGGLLFIYIQTVTAYLTPPITAVFLGGILWSRINEQGAFWSLMVGIVIGSIRFILDLVYPAPGSCEEDTRPPIVTLQFMYFALLVFWICVVVMVAVSLLTQPLPEHRIVRLTFWTRHREGNYEEIDDTVERHQYEMDKGKEDKAQRDSDTGEHDRQNEDPTMTDGDKETIETSMDGDSTIHQVSHTTTTANTSLDTSFSAKVTAFFTWFCGVQAEKQLTSEEKEQLEKRLTSIAQTRREKWILNMNLVLILSVVIFLFIFFTYLWVLPYQV</sequence>
<feature type="transmembrane region" description="Helical" evidence="8">
    <location>
        <begin position="97"/>
        <end position="119"/>
    </location>
</feature>
<feature type="transmembrane region" description="Helical" evidence="8">
    <location>
        <begin position="476"/>
        <end position="498"/>
    </location>
</feature>
<evidence type="ECO:0000256" key="4">
    <source>
        <dbReference type="ARBA" id="ARBA00022989"/>
    </source>
</evidence>
<dbReference type="PROSITE" id="PS00456">
    <property type="entry name" value="NA_SOLUT_SYMP_1"/>
    <property type="match status" value="1"/>
</dbReference>
<accession>A0ABM0LVD1</accession>
<evidence type="ECO:0000313" key="9">
    <source>
        <dbReference type="Proteomes" id="UP000694865"/>
    </source>
</evidence>
<dbReference type="PANTHER" id="PTHR11819:SF150">
    <property type="entry name" value="SODIUM_MYO-INOSITOL COTRANSPORTER"/>
    <property type="match status" value="1"/>
</dbReference>
<feature type="transmembrane region" description="Helical" evidence="8">
    <location>
        <begin position="224"/>
        <end position="243"/>
    </location>
</feature>
<protein>
    <submittedName>
        <fullName evidence="10">Sodium/myo-inositol cotransporter-like</fullName>
    </submittedName>
</protein>
<dbReference type="InterPro" id="IPR001734">
    <property type="entry name" value="Na/solute_symporter"/>
</dbReference>
<evidence type="ECO:0000256" key="3">
    <source>
        <dbReference type="ARBA" id="ARBA00022692"/>
    </source>
</evidence>
<dbReference type="NCBIfam" id="TIGR00813">
    <property type="entry name" value="sss"/>
    <property type="match status" value="1"/>
</dbReference>
<dbReference type="GeneID" id="100366791"/>
<dbReference type="PANTHER" id="PTHR11819">
    <property type="entry name" value="SOLUTE CARRIER FAMILY 5"/>
    <property type="match status" value="1"/>
</dbReference>
<comment type="similarity">
    <text evidence="2 6">Belongs to the sodium:solute symporter (SSF) (TC 2.A.21) family.</text>
</comment>
<keyword evidence="9" id="KW-1185">Reference proteome</keyword>
<feature type="compositionally biased region" description="Polar residues" evidence="7">
    <location>
        <begin position="569"/>
        <end position="578"/>
    </location>
</feature>
<name>A0ABM0LVD1_SACKO</name>
<feature type="region of interest" description="Disordered" evidence="7">
    <location>
        <begin position="523"/>
        <end position="578"/>
    </location>
</feature>